<feature type="transmembrane region" description="Helical" evidence="2">
    <location>
        <begin position="37"/>
        <end position="60"/>
    </location>
</feature>
<evidence type="ECO:0000313" key="4">
    <source>
        <dbReference type="Proteomes" id="UP000193144"/>
    </source>
</evidence>
<dbReference type="SUPFAM" id="SSF48264">
    <property type="entry name" value="Cytochrome P450"/>
    <property type="match status" value="1"/>
</dbReference>
<dbReference type="EMBL" id="MCFA01000005">
    <property type="protein sequence ID" value="ORY18831.1"/>
    <property type="molecule type" value="Genomic_DNA"/>
</dbReference>
<keyword evidence="1" id="KW-0349">Heme</keyword>
<dbReference type="AlphaFoldDB" id="A0A1Y2A8K6"/>
<dbReference type="PRINTS" id="PR00463">
    <property type="entry name" value="EP450I"/>
</dbReference>
<dbReference type="Pfam" id="PF00067">
    <property type="entry name" value="p450"/>
    <property type="match status" value="1"/>
</dbReference>
<proteinExistence type="predicted"/>
<keyword evidence="1" id="KW-0479">Metal-binding</keyword>
<feature type="transmembrane region" description="Helical" evidence="2">
    <location>
        <begin position="12"/>
        <end position="30"/>
    </location>
</feature>
<dbReference type="InterPro" id="IPR001128">
    <property type="entry name" value="Cyt_P450"/>
</dbReference>
<evidence type="ECO:0000313" key="3">
    <source>
        <dbReference type="EMBL" id="ORY18831.1"/>
    </source>
</evidence>
<keyword evidence="2" id="KW-0472">Membrane</keyword>
<feature type="transmembrane region" description="Helical" evidence="2">
    <location>
        <begin position="72"/>
        <end position="93"/>
    </location>
</feature>
<dbReference type="Gene3D" id="1.10.630.10">
    <property type="entry name" value="Cytochrome P450"/>
    <property type="match status" value="1"/>
</dbReference>
<dbReference type="GO" id="GO:0005506">
    <property type="term" value="F:iron ion binding"/>
    <property type="evidence" value="ECO:0007669"/>
    <property type="project" value="InterPro"/>
</dbReference>
<evidence type="ECO:0000256" key="1">
    <source>
        <dbReference type="PIRSR" id="PIRSR602401-1"/>
    </source>
</evidence>
<dbReference type="GO" id="GO:0016705">
    <property type="term" value="F:oxidoreductase activity, acting on paired donors, with incorporation or reduction of molecular oxygen"/>
    <property type="evidence" value="ECO:0007669"/>
    <property type="project" value="InterPro"/>
</dbReference>
<feature type="binding site" description="axial binding residue" evidence="1">
    <location>
        <position position="475"/>
    </location>
    <ligand>
        <name>heme</name>
        <dbReference type="ChEBI" id="CHEBI:30413"/>
    </ligand>
    <ligandPart>
        <name>Fe</name>
        <dbReference type="ChEBI" id="CHEBI:18248"/>
    </ligandPart>
</feature>
<dbReference type="CDD" id="cd11061">
    <property type="entry name" value="CYP67-like"/>
    <property type="match status" value="1"/>
</dbReference>
<dbReference type="PANTHER" id="PTHR24305">
    <property type="entry name" value="CYTOCHROME P450"/>
    <property type="match status" value="1"/>
</dbReference>
<comment type="cofactor">
    <cofactor evidence="1">
        <name>heme</name>
        <dbReference type="ChEBI" id="CHEBI:30413"/>
    </cofactor>
</comment>
<keyword evidence="1" id="KW-0408">Iron</keyword>
<evidence type="ECO:0000256" key="2">
    <source>
        <dbReference type="SAM" id="Phobius"/>
    </source>
</evidence>
<dbReference type="InterPro" id="IPR036396">
    <property type="entry name" value="Cyt_P450_sf"/>
</dbReference>
<gene>
    <name evidence="3" type="ORF">BCR34DRAFT_650869</name>
</gene>
<dbReference type="InterPro" id="IPR050121">
    <property type="entry name" value="Cytochrome_P450_monoxygenase"/>
</dbReference>
<sequence length="537" mass="59883">MDTLKEMVQTDATHTIGAAALLGILFHLSIRPIEFEFVMFHFMAGSLLSFGGLIFAFVRLSEYGVLGGFMKASLFAGGFNAGLLSSIAIYRLFFHRCRSFPGPFRAKLTRFYAANLSAENVQYYKELAKMHDKYGDFVRTGQREISILRKSAVPLIYGPNSECLRSTWYGQTGNDPKKCSIHMTRDFNDHRMRRRAWDRGFSIKALATHEPRIKAKADFFMSQLAKSSGKPMDMSAWAIGVEHPAIKGVHSHMAMLGIMSTVPWLLNVLGSIPGAAAGYSEFFSFCAEQIREKHKDGEKIPQDIVSWLLKAVKDKEASASPSPAALEDDSRVVIIAGSETTATTLAGGAYYLAKCPEKQKKLQKLLDQAMPGGYGQWSCDAVKSVSYLDDFINETLRLKPALLTGGPRETPAKGMHVDEVFIPGNTNVLISTHLIQRDPRWWQEPEEFIPERFGEKRTEMGTDKAPYLPFSLGMCLRLPGKNVAQMSQRTSLSAIAQNFDVSFAPGEMGEEFDKEVLDAFTVTLPPIQLQFTPRKRQ</sequence>
<dbReference type="PANTHER" id="PTHR24305:SF78">
    <property type="entry name" value="P450, PUTATIVE (EUROFUNG)-RELATED"/>
    <property type="match status" value="1"/>
</dbReference>
<dbReference type="STRING" id="1231657.A0A1Y2A8K6"/>
<dbReference type="Proteomes" id="UP000193144">
    <property type="component" value="Unassembled WGS sequence"/>
</dbReference>
<comment type="caution">
    <text evidence="3">The sequence shown here is derived from an EMBL/GenBank/DDBJ whole genome shotgun (WGS) entry which is preliminary data.</text>
</comment>
<protein>
    <submittedName>
        <fullName evidence="3">Cytochrome P450 67</fullName>
    </submittedName>
</protein>
<reference evidence="3 4" key="1">
    <citation type="submission" date="2016-07" db="EMBL/GenBank/DDBJ databases">
        <title>Pervasive Adenine N6-methylation of Active Genes in Fungi.</title>
        <authorList>
            <consortium name="DOE Joint Genome Institute"/>
            <person name="Mondo S.J."/>
            <person name="Dannebaum R.O."/>
            <person name="Kuo R.C."/>
            <person name="Labutti K."/>
            <person name="Haridas S."/>
            <person name="Kuo A."/>
            <person name="Salamov A."/>
            <person name="Ahrendt S.R."/>
            <person name="Lipzen A."/>
            <person name="Sullivan W."/>
            <person name="Andreopoulos W.B."/>
            <person name="Clum A."/>
            <person name="Lindquist E."/>
            <person name="Daum C."/>
            <person name="Ramamoorthy G.K."/>
            <person name="Gryganskyi A."/>
            <person name="Culley D."/>
            <person name="Magnuson J.K."/>
            <person name="James T.Y."/>
            <person name="O'Malley M.A."/>
            <person name="Stajich J.E."/>
            <person name="Spatafora J.W."/>
            <person name="Visel A."/>
            <person name="Grigoriev I.V."/>
        </authorList>
    </citation>
    <scope>NUCLEOTIDE SEQUENCE [LARGE SCALE GENOMIC DNA]</scope>
    <source>
        <strain evidence="3 4">CBS 115471</strain>
    </source>
</reference>
<dbReference type="GO" id="GO:0020037">
    <property type="term" value="F:heme binding"/>
    <property type="evidence" value="ECO:0007669"/>
    <property type="project" value="InterPro"/>
</dbReference>
<dbReference type="InterPro" id="IPR002401">
    <property type="entry name" value="Cyt_P450_E_grp-I"/>
</dbReference>
<keyword evidence="2" id="KW-1133">Transmembrane helix</keyword>
<keyword evidence="4" id="KW-1185">Reference proteome</keyword>
<accession>A0A1Y2A8K6</accession>
<name>A0A1Y2A8K6_9PLEO</name>
<keyword evidence="2" id="KW-0812">Transmembrane</keyword>
<organism evidence="3 4">
    <name type="scientific">Clohesyomyces aquaticus</name>
    <dbReference type="NCBI Taxonomy" id="1231657"/>
    <lineage>
        <taxon>Eukaryota</taxon>
        <taxon>Fungi</taxon>
        <taxon>Dikarya</taxon>
        <taxon>Ascomycota</taxon>
        <taxon>Pezizomycotina</taxon>
        <taxon>Dothideomycetes</taxon>
        <taxon>Pleosporomycetidae</taxon>
        <taxon>Pleosporales</taxon>
        <taxon>Lindgomycetaceae</taxon>
        <taxon>Clohesyomyces</taxon>
    </lineage>
</organism>
<dbReference type="GO" id="GO:0004497">
    <property type="term" value="F:monooxygenase activity"/>
    <property type="evidence" value="ECO:0007669"/>
    <property type="project" value="InterPro"/>
</dbReference>
<dbReference type="OrthoDB" id="6692864at2759"/>